<dbReference type="PANTHER" id="PTHR45888">
    <property type="entry name" value="HL01030P-RELATED"/>
    <property type="match status" value="1"/>
</dbReference>
<dbReference type="FunFam" id="3.30.40.10:FF:000238">
    <property type="entry name" value="PHD finger family protein"/>
    <property type="match status" value="1"/>
</dbReference>
<reference evidence="13 14" key="1">
    <citation type="journal article" date="2020" name="IScience">
        <title>Genome Sequencing of the Endangered Kingdonia uniflora (Circaeasteraceae, Ranunculales) Reveals Potential Mechanisms of Evolutionary Specialization.</title>
        <authorList>
            <person name="Sun Y."/>
            <person name="Deng T."/>
            <person name="Zhang A."/>
            <person name="Moore M.J."/>
            <person name="Landis J.B."/>
            <person name="Lin N."/>
            <person name="Zhang H."/>
            <person name="Zhang X."/>
            <person name="Huang J."/>
            <person name="Zhang X."/>
            <person name="Sun H."/>
            <person name="Wang H."/>
        </authorList>
    </citation>
    <scope>NUCLEOTIDE SEQUENCE [LARGE SCALE GENOMIC DNA]</scope>
    <source>
        <strain evidence="13">TB1705</strain>
        <tissue evidence="13">Leaf</tissue>
    </source>
</reference>
<keyword evidence="3" id="KW-0677">Repeat</keyword>
<feature type="compositionally biased region" description="Basic residues" evidence="10">
    <location>
        <begin position="440"/>
        <end position="450"/>
    </location>
</feature>
<dbReference type="PANTHER" id="PTHR45888:SF4">
    <property type="entry name" value="PHD FINGER PROTEIN 10"/>
    <property type="match status" value="1"/>
</dbReference>
<dbReference type="EMBL" id="JACGCM010000697">
    <property type="protein sequence ID" value="KAF6168361.1"/>
    <property type="molecule type" value="Genomic_DNA"/>
</dbReference>
<evidence type="ECO:0000256" key="2">
    <source>
        <dbReference type="ARBA" id="ARBA00022723"/>
    </source>
</evidence>
<feature type="region of interest" description="Disordered" evidence="10">
    <location>
        <begin position="656"/>
        <end position="742"/>
    </location>
</feature>
<dbReference type="CDD" id="cd15489">
    <property type="entry name" value="PHD_SF"/>
    <property type="match status" value="1"/>
</dbReference>
<evidence type="ECO:0000256" key="1">
    <source>
        <dbReference type="ARBA" id="ARBA00004123"/>
    </source>
</evidence>
<feature type="compositionally biased region" description="Polar residues" evidence="10">
    <location>
        <begin position="573"/>
        <end position="584"/>
    </location>
</feature>
<dbReference type="InterPro" id="IPR019787">
    <property type="entry name" value="Znf_PHD-finger"/>
</dbReference>
<organism evidence="13 14">
    <name type="scientific">Kingdonia uniflora</name>
    <dbReference type="NCBI Taxonomy" id="39325"/>
    <lineage>
        <taxon>Eukaryota</taxon>
        <taxon>Viridiplantae</taxon>
        <taxon>Streptophyta</taxon>
        <taxon>Embryophyta</taxon>
        <taxon>Tracheophyta</taxon>
        <taxon>Spermatophyta</taxon>
        <taxon>Magnoliopsida</taxon>
        <taxon>Ranunculales</taxon>
        <taxon>Circaeasteraceae</taxon>
        <taxon>Kingdonia</taxon>
    </lineage>
</organism>
<feature type="domain" description="PHD-type" evidence="11">
    <location>
        <begin position="298"/>
        <end position="357"/>
    </location>
</feature>
<accession>A0A7J7NMA4</accession>
<evidence type="ECO:0000256" key="9">
    <source>
        <dbReference type="PROSITE-ProRule" id="PRU00175"/>
    </source>
</evidence>
<keyword evidence="8" id="KW-0539">Nucleus</keyword>
<evidence type="ECO:0000256" key="6">
    <source>
        <dbReference type="ARBA" id="ARBA00023015"/>
    </source>
</evidence>
<feature type="domain" description="RING-type" evidence="12">
    <location>
        <begin position="163"/>
        <end position="216"/>
    </location>
</feature>
<keyword evidence="4 9" id="KW-0863">Zinc-finger</keyword>
<sequence>MAFHVACPITSERVCFCKLGFPRSLQSDKGKRSFLDEVTQIEDFLSDLKSIRVNKDIVTVQVLVPRVVVAPLPPPPPPVPVQTQTTTAVVVDAVVGDVDAEELLSAQAKRAAMQKKALAASVAAEEYARKFEARTLVPQDILGETVHDIDGEDQGNSSGKVMCRMCFYGENEGSERANRMLSCRNCSKKYHKSCLKSWSQHRDLFDSTSWVCPSCRSCEICRRTGDPTKFLFCKRCDGAYHCYCQHPPHKNVSSGPYVCSKHTKCHSCDSTIPGNGLSTRWFLGYTFCDACGRLFVKGNYCPVCLKVYRDSESIPMVCCDVCERWVHCHCDGISEEKYQQFQADRNLYYKCAACRGECYQVKDPDDAAQELWRRRDKAEHAQISSMRIAAGLPAEQDGFSVSDDDYSPITIKHDSGRSVKFSLKGSVQKTPKTAKEYGKKSNKKYGKKKGYSSVGKGETHRSYELSLGEDKNDDFLSYRNDVQEVFLSPIQGEKCSINQAGIMKHNFVDEVVTNREIKSSRVQIKAGKSVGKSEVVKGTKLVITLGGKNRNLANLSKNETSGSHREQDFPASNGANEGTIQQKPNNKKYMVERQDGTTKDFDDEGEKHGNPNHPKGPKHRTHGGSLIKFAKVKSKVSDMKPQSEGENMSVVETAAKSPTLGQDEIFLKKHSKGKSSGLDSKDHKPLLKLKFKNPWASQSEEDKSSIKGQRSKRKRPSPSLEKSHVVEDEDDAEASQENPTKDVMEANWILKKLGKDAIGKIVEVHQSSDSSWHKGVVTDVIEGTSNLAVELDDGRARDVDLGKQGVRFVSQKQKRSKAVRMSP</sequence>
<gene>
    <name evidence="13" type="ORF">GIB67_018201</name>
</gene>
<name>A0A7J7NMA4_9MAGN</name>
<dbReference type="SUPFAM" id="SSF57903">
    <property type="entry name" value="FYVE/PHD zinc finger"/>
    <property type="match status" value="3"/>
</dbReference>
<dbReference type="Proteomes" id="UP000541444">
    <property type="component" value="Unassembled WGS sequence"/>
</dbReference>
<evidence type="ECO:0000256" key="7">
    <source>
        <dbReference type="ARBA" id="ARBA00023163"/>
    </source>
</evidence>
<feature type="domain" description="PHD-type" evidence="11">
    <location>
        <begin position="160"/>
        <end position="218"/>
    </location>
</feature>
<feature type="compositionally biased region" description="Polar residues" evidence="10">
    <location>
        <begin position="552"/>
        <end position="561"/>
    </location>
</feature>
<evidence type="ECO:0000256" key="8">
    <source>
        <dbReference type="ARBA" id="ARBA00023242"/>
    </source>
</evidence>
<dbReference type="PROSITE" id="PS50016">
    <property type="entry name" value="ZF_PHD_2"/>
    <property type="match status" value="2"/>
</dbReference>
<dbReference type="OrthoDB" id="1903104at2759"/>
<dbReference type="Pfam" id="PF00628">
    <property type="entry name" value="PHD"/>
    <property type="match status" value="2"/>
</dbReference>
<dbReference type="InterPro" id="IPR001965">
    <property type="entry name" value="Znf_PHD"/>
</dbReference>
<evidence type="ECO:0000256" key="3">
    <source>
        <dbReference type="ARBA" id="ARBA00022737"/>
    </source>
</evidence>
<dbReference type="InterPro" id="IPR011011">
    <property type="entry name" value="Znf_FYVE_PHD"/>
</dbReference>
<feature type="region of interest" description="Disordered" evidence="10">
    <location>
        <begin position="422"/>
        <end position="456"/>
    </location>
</feature>
<dbReference type="GO" id="GO:0005634">
    <property type="term" value="C:nucleus"/>
    <property type="evidence" value="ECO:0007669"/>
    <property type="project" value="UniProtKB-SubCell"/>
</dbReference>
<keyword evidence="5" id="KW-0862">Zinc</keyword>
<evidence type="ECO:0000313" key="13">
    <source>
        <dbReference type="EMBL" id="KAF6168361.1"/>
    </source>
</evidence>
<keyword evidence="2" id="KW-0479">Metal-binding</keyword>
<proteinExistence type="predicted"/>
<evidence type="ECO:0000259" key="12">
    <source>
        <dbReference type="PROSITE" id="PS50089"/>
    </source>
</evidence>
<evidence type="ECO:0000256" key="10">
    <source>
        <dbReference type="SAM" id="MobiDB-lite"/>
    </source>
</evidence>
<keyword evidence="6" id="KW-0805">Transcription regulation</keyword>
<evidence type="ECO:0000256" key="5">
    <source>
        <dbReference type="ARBA" id="ARBA00022833"/>
    </source>
</evidence>
<feature type="region of interest" description="Disordered" evidence="10">
    <location>
        <begin position="552"/>
        <end position="626"/>
    </location>
</feature>
<dbReference type="SMART" id="SM00249">
    <property type="entry name" value="PHD"/>
    <property type="match status" value="3"/>
</dbReference>
<dbReference type="Gene3D" id="3.30.40.10">
    <property type="entry name" value="Zinc/RING finger domain, C3HC4 (zinc finger)"/>
    <property type="match status" value="3"/>
</dbReference>
<keyword evidence="14" id="KW-1185">Reference proteome</keyword>
<comment type="subcellular location">
    <subcellularLocation>
        <location evidence="1">Nucleus</location>
    </subcellularLocation>
</comment>
<dbReference type="InterPro" id="IPR001841">
    <property type="entry name" value="Znf_RING"/>
</dbReference>
<protein>
    <submittedName>
        <fullName evidence="13">Uncharacterized protein</fullName>
    </submittedName>
</protein>
<dbReference type="InterPro" id="IPR013083">
    <property type="entry name" value="Znf_RING/FYVE/PHD"/>
</dbReference>
<evidence type="ECO:0000259" key="11">
    <source>
        <dbReference type="PROSITE" id="PS50016"/>
    </source>
</evidence>
<keyword evidence="7" id="KW-0804">Transcription</keyword>
<feature type="compositionally biased region" description="Basic and acidic residues" evidence="10">
    <location>
        <begin position="589"/>
        <end position="609"/>
    </location>
</feature>
<evidence type="ECO:0000313" key="14">
    <source>
        <dbReference type="Proteomes" id="UP000541444"/>
    </source>
</evidence>
<dbReference type="GO" id="GO:0008270">
    <property type="term" value="F:zinc ion binding"/>
    <property type="evidence" value="ECO:0007669"/>
    <property type="project" value="UniProtKB-KW"/>
</dbReference>
<comment type="caution">
    <text evidence="13">The sequence shown here is derived from an EMBL/GenBank/DDBJ whole genome shotgun (WGS) entry which is preliminary data.</text>
</comment>
<dbReference type="AlphaFoldDB" id="A0A7J7NMA4"/>
<evidence type="ECO:0000256" key="4">
    <source>
        <dbReference type="ARBA" id="ARBA00022771"/>
    </source>
</evidence>
<dbReference type="FunFam" id="3.30.40.10:FF:000638">
    <property type="entry name" value="PHD finger family protein"/>
    <property type="match status" value="1"/>
</dbReference>
<dbReference type="PROSITE" id="PS50089">
    <property type="entry name" value="ZF_RING_2"/>
    <property type="match status" value="1"/>
</dbReference>